<dbReference type="InterPro" id="IPR029062">
    <property type="entry name" value="Class_I_gatase-like"/>
</dbReference>
<dbReference type="CDD" id="cd03137">
    <property type="entry name" value="GATase1_AraC_1"/>
    <property type="match status" value="1"/>
</dbReference>
<feature type="domain" description="HTH araC/xylS-type" evidence="4">
    <location>
        <begin position="228"/>
        <end position="326"/>
    </location>
</feature>
<keyword evidence="2" id="KW-0238">DNA-binding</keyword>
<sequence length="330" mass="35209">MCKNPAMPFADSGRHRIAVLALDDAVPFDVGIPGQVFGAAERDGGKLYSVHVCSPGGAPVETTAGYAIAPKYGLEELETADTVLVPGIRGLTAGTREFPAEVLGAIRAAAARGARVASICTGAFVVAATGLLDGRRATTHWMWADSFRARYPEVTLDPDVLFIDEGPIASSAGVAAGIDLCLHLVRRDFGSEVANRAARRCVAPPWRDGGQAQFVERPMPAVSDASTGPTRAWALEHLDEPLDLATMAAHAGMSVRTFTRRFRQETGRAPGPWLTAHRLERARHLLEETDLPVERVAVRAGFGTTASLRQHFATSVGTSPGAYRRTFRAS</sequence>
<keyword evidence="6" id="KW-1185">Reference proteome</keyword>
<dbReference type="SUPFAM" id="SSF52317">
    <property type="entry name" value="Class I glutamine amidotransferase-like"/>
    <property type="match status" value="1"/>
</dbReference>
<dbReference type="PROSITE" id="PS00041">
    <property type="entry name" value="HTH_ARAC_FAMILY_1"/>
    <property type="match status" value="1"/>
</dbReference>
<dbReference type="InterPro" id="IPR009057">
    <property type="entry name" value="Homeodomain-like_sf"/>
</dbReference>
<dbReference type="PROSITE" id="PS01124">
    <property type="entry name" value="HTH_ARAC_FAMILY_2"/>
    <property type="match status" value="1"/>
</dbReference>
<comment type="caution">
    <text evidence="5">The sequence shown here is derived from an EMBL/GenBank/DDBJ whole genome shotgun (WGS) entry which is preliminary data.</text>
</comment>
<keyword evidence="1" id="KW-0805">Transcription regulation</keyword>
<reference evidence="5 6" key="1">
    <citation type="journal article" date="2019" name="Int. J. Syst. Evol. Microbiol.">
        <title>The Global Catalogue of Microorganisms (GCM) 10K type strain sequencing project: providing services to taxonomists for standard genome sequencing and annotation.</title>
        <authorList>
            <consortium name="The Broad Institute Genomics Platform"/>
            <consortium name="The Broad Institute Genome Sequencing Center for Infectious Disease"/>
            <person name="Wu L."/>
            <person name="Ma J."/>
        </authorList>
    </citation>
    <scope>NUCLEOTIDE SEQUENCE [LARGE SCALE GENOMIC DNA]</scope>
    <source>
        <strain evidence="5 6">JCM 10425</strain>
    </source>
</reference>
<evidence type="ECO:0000259" key="4">
    <source>
        <dbReference type="PROSITE" id="PS01124"/>
    </source>
</evidence>
<protein>
    <submittedName>
        <fullName evidence="5">Helix-turn-helix domain-containing protein</fullName>
    </submittedName>
</protein>
<evidence type="ECO:0000313" key="5">
    <source>
        <dbReference type="EMBL" id="GAA0279475.1"/>
    </source>
</evidence>
<dbReference type="InterPro" id="IPR018060">
    <property type="entry name" value="HTH_AraC"/>
</dbReference>
<dbReference type="PANTHER" id="PTHR43130:SF3">
    <property type="entry name" value="HTH-TYPE TRANSCRIPTIONAL REGULATOR RV1931C"/>
    <property type="match status" value="1"/>
</dbReference>
<proteinExistence type="predicted"/>
<dbReference type="PANTHER" id="PTHR43130">
    <property type="entry name" value="ARAC-FAMILY TRANSCRIPTIONAL REGULATOR"/>
    <property type="match status" value="1"/>
</dbReference>
<dbReference type="Proteomes" id="UP001500967">
    <property type="component" value="Unassembled WGS sequence"/>
</dbReference>
<gene>
    <name evidence="5" type="ORF">GCM10009539_79240</name>
</gene>
<dbReference type="Gene3D" id="3.40.50.880">
    <property type="match status" value="1"/>
</dbReference>
<organism evidence="5 6">
    <name type="scientific">Cryptosporangium japonicum</name>
    <dbReference type="NCBI Taxonomy" id="80872"/>
    <lineage>
        <taxon>Bacteria</taxon>
        <taxon>Bacillati</taxon>
        <taxon>Actinomycetota</taxon>
        <taxon>Actinomycetes</taxon>
        <taxon>Cryptosporangiales</taxon>
        <taxon>Cryptosporangiaceae</taxon>
        <taxon>Cryptosporangium</taxon>
    </lineage>
</organism>
<dbReference type="SUPFAM" id="SSF46689">
    <property type="entry name" value="Homeodomain-like"/>
    <property type="match status" value="2"/>
</dbReference>
<accession>A0ABN0V7M0</accession>
<evidence type="ECO:0000256" key="2">
    <source>
        <dbReference type="ARBA" id="ARBA00023125"/>
    </source>
</evidence>
<dbReference type="Pfam" id="PF12833">
    <property type="entry name" value="HTH_18"/>
    <property type="match status" value="1"/>
</dbReference>
<name>A0ABN0V7M0_9ACTN</name>
<dbReference type="InterPro" id="IPR052158">
    <property type="entry name" value="INH-QAR"/>
</dbReference>
<evidence type="ECO:0000256" key="3">
    <source>
        <dbReference type="ARBA" id="ARBA00023163"/>
    </source>
</evidence>
<keyword evidence="3" id="KW-0804">Transcription</keyword>
<evidence type="ECO:0000313" key="6">
    <source>
        <dbReference type="Proteomes" id="UP001500967"/>
    </source>
</evidence>
<dbReference type="Pfam" id="PF01965">
    <property type="entry name" value="DJ-1_PfpI"/>
    <property type="match status" value="1"/>
</dbReference>
<dbReference type="EMBL" id="BAAAGX010000042">
    <property type="protein sequence ID" value="GAA0279475.1"/>
    <property type="molecule type" value="Genomic_DNA"/>
</dbReference>
<dbReference type="SMART" id="SM00342">
    <property type="entry name" value="HTH_ARAC"/>
    <property type="match status" value="1"/>
</dbReference>
<dbReference type="InterPro" id="IPR018062">
    <property type="entry name" value="HTH_AraC-typ_CS"/>
</dbReference>
<dbReference type="InterPro" id="IPR002818">
    <property type="entry name" value="DJ-1/PfpI"/>
</dbReference>
<dbReference type="Gene3D" id="1.10.10.60">
    <property type="entry name" value="Homeodomain-like"/>
    <property type="match status" value="1"/>
</dbReference>
<evidence type="ECO:0000256" key="1">
    <source>
        <dbReference type="ARBA" id="ARBA00023015"/>
    </source>
</evidence>